<feature type="transmembrane region" description="Helical" evidence="1">
    <location>
        <begin position="162"/>
        <end position="182"/>
    </location>
</feature>
<proteinExistence type="predicted"/>
<feature type="transmembrane region" description="Helical" evidence="1">
    <location>
        <begin position="107"/>
        <end position="127"/>
    </location>
</feature>
<gene>
    <name evidence="2" type="primary">nad2</name>
</gene>
<protein>
    <submittedName>
        <fullName evidence="2">NADH dehydrogenase subunit 2</fullName>
    </submittedName>
</protein>
<keyword evidence="2" id="KW-0496">Mitochondrion</keyword>
<accession>A0A3G0WMI9</accession>
<evidence type="ECO:0000313" key="2">
    <source>
        <dbReference type="EMBL" id="AFD18233.1"/>
    </source>
</evidence>
<feature type="transmembrane region" description="Helical" evidence="1">
    <location>
        <begin position="51"/>
        <end position="73"/>
    </location>
</feature>
<evidence type="ECO:0000256" key="1">
    <source>
        <dbReference type="SAM" id="Phobius"/>
    </source>
</evidence>
<feature type="transmembrane region" description="Helical" evidence="1">
    <location>
        <begin position="134"/>
        <end position="156"/>
    </location>
</feature>
<feature type="transmembrane region" description="Helical" evidence="1">
    <location>
        <begin position="7"/>
        <end position="31"/>
    </location>
</feature>
<dbReference type="AlphaFoldDB" id="A0A3G0WMI9"/>
<feature type="transmembrane region" description="Helical" evidence="1">
    <location>
        <begin position="189"/>
        <end position="209"/>
    </location>
</feature>
<organism evidence="2">
    <name type="scientific">Neomazocraes dorosomatis</name>
    <dbReference type="NCBI Taxonomy" id="1131909"/>
    <lineage>
        <taxon>Eukaryota</taxon>
        <taxon>Metazoa</taxon>
        <taxon>Spiralia</taxon>
        <taxon>Lophotrochozoa</taxon>
        <taxon>Platyhelminthes</taxon>
        <taxon>Monogenea</taxon>
        <taxon>Polyopisthocotylea</taxon>
        <taxon>Mazocraeidea</taxon>
        <taxon>Mazocraeidae</taxon>
        <taxon>Neomazocraes</taxon>
    </lineage>
</organism>
<feature type="transmembrane region" description="Helical" evidence="1">
    <location>
        <begin position="224"/>
        <end position="243"/>
    </location>
</feature>
<feature type="transmembrane region" description="Helical" evidence="1">
    <location>
        <begin position="80"/>
        <end position="101"/>
    </location>
</feature>
<name>A0A3G0WMI9_9PLAT</name>
<reference evidence="2" key="1">
    <citation type="submission" date="2011-11" db="EMBL/GenBank/DDBJ databases">
        <title>The complete mitochondrial genome of Neomazocraes dorsomatis (Platyhelminthes: Monogenea).</title>
        <authorList>
            <person name="Zhang J."/>
            <person name="Wu X."/>
            <person name="Xie M."/>
            <person name="Li A."/>
        </authorList>
    </citation>
    <scope>NUCLEOTIDE SEQUENCE</scope>
</reference>
<keyword evidence="1" id="KW-0472">Membrane</keyword>
<geneLocation type="mitochondrion" evidence="2"/>
<dbReference type="EMBL" id="JQ038229">
    <property type="protein sequence ID" value="AFD18233.1"/>
    <property type="molecule type" value="Genomic_DNA"/>
</dbReference>
<sequence>MVYSYYIWFICLFLLITNLLNNNILLIIFLFEMISLFVIPLMFLENNSSLLSFYNSLISFFVVSSISGLIIFLGWLTEIYFFFALGLILKLGIFPFCWWLYSVYSGVSWSVLLLLNTLFKSPIFLLCYLNNINFFVVSGVEVLFLFTSLFCSHYLINKGNNWYGFFGGNSIISSFIILVIINNINMFDIFMYMLLSWVYFFLFVYFIFYNSSDNLAGYKIEDNTSVYFIFILLGFPFSISVIYKIFSVWCMVLLSTFSLFCYWLVFSLIEQVWLINILFFGSNLVFYTETTNSRF</sequence>
<keyword evidence="1" id="KW-0812">Transmembrane</keyword>
<keyword evidence="1" id="KW-1133">Transmembrane helix</keyword>